<dbReference type="GO" id="GO:0005743">
    <property type="term" value="C:mitochondrial inner membrane"/>
    <property type="evidence" value="ECO:0007669"/>
    <property type="project" value="UniProtKB-SubCell"/>
</dbReference>
<evidence type="ECO:0000313" key="11">
    <source>
        <dbReference type="Proteomes" id="UP000027222"/>
    </source>
</evidence>
<comment type="subcellular location">
    <subcellularLocation>
        <location evidence="1">Mitochondrion inner membrane</location>
        <topology evidence="1">Peripheral membrane protein</topology>
        <orientation evidence="1">Matrix side</orientation>
    </subcellularLocation>
</comment>
<feature type="domain" description="Complex 1 LYR protein" evidence="9">
    <location>
        <begin position="24"/>
        <end position="84"/>
    </location>
</feature>
<evidence type="ECO:0000256" key="5">
    <source>
        <dbReference type="ARBA" id="ARBA00022792"/>
    </source>
</evidence>
<keyword evidence="3" id="KW-0813">Transport</keyword>
<dbReference type="HOGENOM" id="CLU_111660_2_0_1"/>
<evidence type="ECO:0000256" key="2">
    <source>
        <dbReference type="ARBA" id="ARBA00009508"/>
    </source>
</evidence>
<keyword evidence="4" id="KW-0679">Respiratory chain</keyword>
<sequence>MTSTIPARLATLTKTSSSPAESRKRALKLYRDWYRSAPEICGLYALSVSPAYVRHAIRQRFEKNRNVTDQRAIDVLLLKGRQDYQETMNCWKQTDHVMGILLAPLDRPQRTFLQKFYEGEFTSVSFRLIRVHNIVNSGKDEAAVIPAASGI</sequence>
<dbReference type="InterPro" id="IPR008011">
    <property type="entry name" value="Complex1_LYR_dom"/>
</dbReference>
<dbReference type="GO" id="GO:0006979">
    <property type="term" value="P:response to oxidative stress"/>
    <property type="evidence" value="ECO:0007669"/>
    <property type="project" value="TreeGrafter"/>
</dbReference>
<dbReference type="AlphaFoldDB" id="A0A067TH54"/>
<evidence type="ECO:0000256" key="1">
    <source>
        <dbReference type="ARBA" id="ARBA00004443"/>
    </source>
</evidence>
<dbReference type="Proteomes" id="UP000027222">
    <property type="component" value="Unassembled WGS sequence"/>
</dbReference>
<dbReference type="STRING" id="685588.A0A067TH54"/>
<keyword evidence="11" id="KW-1185">Reference proteome</keyword>
<proteinExistence type="inferred from homology"/>
<keyword evidence="5" id="KW-0999">Mitochondrion inner membrane</keyword>
<evidence type="ECO:0000259" key="9">
    <source>
        <dbReference type="Pfam" id="PF05347"/>
    </source>
</evidence>
<dbReference type="PANTHER" id="PTHR12964:SF0">
    <property type="entry name" value="NADH DEHYDROGENASE [UBIQUINONE] 1 ALPHA SUBCOMPLEX SUBUNIT 6"/>
    <property type="match status" value="1"/>
</dbReference>
<dbReference type="Pfam" id="PF05347">
    <property type="entry name" value="Complex1_LYR"/>
    <property type="match status" value="1"/>
</dbReference>
<evidence type="ECO:0000256" key="7">
    <source>
        <dbReference type="ARBA" id="ARBA00023128"/>
    </source>
</evidence>
<keyword evidence="6" id="KW-0249">Electron transport</keyword>
<organism evidence="10 11">
    <name type="scientific">Galerina marginata (strain CBS 339.88)</name>
    <dbReference type="NCBI Taxonomy" id="685588"/>
    <lineage>
        <taxon>Eukaryota</taxon>
        <taxon>Fungi</taxon>
        <taxon>Dikarya</taxon>
        <taxon>Basidiomycota</taxon>
        <taxon>Agaricomycotina</taxon>
        <taxon>Agaricomycetes</taxon>
        <taxon>Agaricomycetidae</taxon>
        <taxon>Agaricales</taxon>
        <taxon>Agaricineae</taxon>
        <taxon>Strophariaceae</taxon>
        <taxon>Galerina</taxon>
    </lineage>
</organism>
<dbReference type="EMBL" id="KL142375">
    <property type="protein sequence ID" value="KDR78318.1"/>
    <property type="molecule type" value="Genomic_DNA"/>
</dbReference>
<name>A0A067TH54_GALM3</name>
<dbReference type="InterPro" id="IPR045299">
    <property type="entry name" value="Complex1_LYR_NDUFA6_LYRM6"/>
</dbReference>
<dbReference type="GO" id="GO:0045271">
    <property type="term" value="C:respiratory chain complex I"/>
    <property type="evidence" value="ECO:0007669"/>
    <property type="project" value="InterPro"/>
</dbReference>
<evidence type="ECO:0000256" key="4">
    <source>
        <dbReference type="ARBA" id="ARBA00022660"/>
    </source>
</evidence>
<accession>A0A067TH54</accession>
<evidence type="ECO:0000256" key="3">
    <source>
        <dbReference type="ARBA" id="ARBA00022448"/>
    </source>
</evidence>
<dbReference type="PANTHER" id="PTHR12964">
    <property type="entry name" value="NADH-UBIQUINONE OXIDOREDUCTASE B14 SUBUNIT"/>
    <property type="match status" value="1"/>
</dbReference>
<dbReference type="CDD" id="cd20266">
    <property type="entry name" value="Complex1_LYR_NDUFA6_LYRM6"/>
    <property type="match status" value="1"/>
</dbReference>
<gene>
    <name evidence="10" type="ORF">GALMADRAFT_1367286</name>
</gene>
<protein>
    <recommendedName>
        <fullName evidence="9">Complex 1 LYR protein domain-containing protein</fullName>
    </recommendedName>
</protein>
<evidence type="ECO:0000256" key="6">
    <source>
        <dbReference type="ARBA" id="ARBA00022982"/>
    </source>
</evidence>
<reference evidence="11" key="1">
    <citation type="journal article" date="2014" name="Proc. Natl. Acad. Sci. U.S.A.">
        <title>Extensive sampling of basidiomycete genomes demonstrates inadequacy of the white-rot/brown-rot paradigm for wood decay fungi.</title>
        <authorList>
            <person name="Riley R."/>
            <person name="Salamov A.A."/>
            <person name="Brown D.W."/>
            <person name="Nagy L.G."/>
            <person name="Floudas D."/>
            <person name="Held B.W."/>
            <person name="Levasseur A."/>
            <person name="Lombard V."/>
            <person name="Morin E."/>
            <person name="Otillar R."/>
            <person name="Lindquist E.A."/>
            <person name="Sun H."/>
            <person name="LaButti K.M."/>
            <person name="Schmutz J."/>
            <person name="Jabbour D."/>
            <person name="Luo H."/>
            <person name="Baker S.E."/>
            <person name="Pisabarro A.G."/>
            <person name="Walton J.D."/>
            <person name="Blanchette R.A."/>
            <person name="Henrissat B."/>
            <person name="Martin F."/>
            <person name="Cullen D."/>
            <person name="Hibbett D.S."/>
            <person name="Grigoriev I.V."/>
        </authorList>
    </citation>
    <scope>NUCLEOTIDE SEQUENCE [LARGE SCALE GENOMIC DNA]</scope>
    <source>
        <strain evidence="11">CBS 339.88</strain>
    </source>
</reference>
<comment type="similarity">
    <text evidence="2">Belongs to the complex I LYR family.</text>
</comment>
<keyword evidence="8" id="KW-0472">Membrane</keyword>
<dbReference type="OrthoDB" id="14535at2759"/>
<evidence type="ECO:0000256" key="8">
    <source>
        <dbReference type="ARBA" id="ARBA00023136"/>
    </source>
</evidence>
<keyword evidence="7" id="KW-0496">Mitochondrion</keyword>
<dbReference type="InterPro" id="IPR016488">
    <property type="entry name" value="NADH_Ub_cplx-1_asu_su-6"/>
</dbReference>
<evidence type="ECO:0000313" key="10">
    <source>
        <dbReference type="EMBL" id="KDR78318.1"/>
    </source>
</evidence>